<reference evidence="2 3" key="1">
    <citation type="journal article" date="2020" name="Biotechnol. Biofuels">
        <title>New insights from the biogas microbiome by comprehensive genome-resolved metagenomics of nearly 1600 species originating from multiple anaerobic digesters.</title>
        <authorList>
            <person name="Campanaro S."/>
            <person name="Treu L."/>
            <person name="Rodriguez-R L.M."/>
            <person name="Kovalovszki A."/>
            <person name="Ziels R.M."/>
            <person name="Maus I."/>
            <person name="Zhu X."/>
            <person name="Kougias P.G."/>
            <person name="Basile A."/>
            <person name="Luo G."/>
            <person name="Schluter A."/>
            <person name="Konstantinidis K.T."/>
            <person name="Angelidaki I."/>
        </authorList>
    </citation>
    <scope>NUCLEOTIDE SEQUENCE [LARGE SCALE GENOMIC DNA]</scope>
    <source>
        <strain evidence="2">AS05jafATM_89</strain>
    </source>
</reference>
<proteinExistence type="predicted"/>
<dbReference type="EMBL" id="DUTP01000003">
    <property type="protein sequence ID" value="HHX99314.1"/>
    <property type="molecule type" value="Genomic_DNA"/>
</dbReference>
<gene>
    <name evidence="2" type="ORF">GX533_01335</name>
</gene>
<evidence type="ECO:0000313" key="2">
    <source>
        <dbReference type="EMBL" id="HHX99314.1"/>
    </source>
</evidence>
<keyword evidence="1" id="KW-1133">Transmembrane helix</keyword>
<name>A0A832Q7R9_9BACT</name>
<comment type="caution">
    <text evidence="2">The sequence shown here is derived from an EMBL/GenBank/DDBJ whole genome shotgun (WGS) entry which is preliminary data.</text>
</comment>
<evidence type="ECO:0000313" key="3">
    <source>
        <dbReference type="Proteomes" id="UP000576550"/>
    </source>
</evidence>
<sequence>MSKLKKYLPLLLLLIICISIYIYITNKKTPEQISFEKKYSLELKELKKTYNIDKYIYDWNKDIEGYKQIDQLVNKPKYQLTREKSDVNVIWTLKDEYTLELNCPKEDIDNIVYGDPKGCNLKYNGNVVEDNVRYEVWEDEGSIEGEVSMVIYSSSKYEYLVVGKWESGSKDSITIYRLEDGKAVKIPFNTKDKKEDSWIVEHPMSLWLYDNQGKKKLVTSIHDPSMSHIQVFRIWKPQGDSFILEQTIGDIPLESFKD</sequence>
<keyword evidence="1" id="KW-0472">Membrane</keyword>
<accession>A0A832Q7R9</accession>
<feature type="transmembrane region" description="Helical" evidence="1">
    <location>
        <begin position="7"/>
        <end position="24"/>
    </location>
</feature>
<protein>
    <submittedName>
        <fullName evidence="2">Uncharacterized protein</fullName>
    </submittedName>
</protein>
<keyword evidence="1" id="KW-0812">Transmembrane</keyword>
<evidence type="ECO:0000256" key="1">
    <source>
        <dbReference type="SAM" id="Phobius"/>
    </source>
</evidence>
<dbReference type="AlphaFoldDB" id="A0A832Q7R9"/>
<dbReference type="Proteomes" id="UP000576550">
    <property type="component" value="Unassembled WGS sequence"/>
</dbReference>
<organism evidence="2 3">
    <name type="scientific">Candidatus Dojkabacteria bacterium</name>
    <dbReference type="NCBI Taxonomy" id="2099670"/>
    <lineage>
        <taxon>Bacteria</taxon>
        <taxon>Candidatus Dojkabacteria</taxon>
    </lineage>
</organism>